<keyword evidence="2" id="KW-1185">Reference proteome</keyword>
<evidence type="ECO:0000313" key="2">
    <source>
        <dbReference type="Proteomes" id="UP000002009"/>
    </source>
</evidence>
<sequence length="342" mass="36478">MCTVGARWFDAPTHARVSCPRATRRTRATRLVKPPVANGDHPRDVVASANNEQLAGSRRGLLAASAFLSASSLLPVDAARALALTTIPDDDQRYMVGVFRRGVPSFEDWYGMTFGDRARAIKLVKRFGIVRTLVGGNDAMWSDNKAHAVHVFPVSKYDEIHKWHATENEWWPDIALSAARAAQLQTQEKFNGLDDTATLKGPPDAFYFTPSVIADATGGAQGVDVLLKTPAKVGSGVAYVETGLGSAGRGSFGAWASDVLGGSASSEAANGKVKILASVGGASVGGAGDRAAALHWFKSEFKAKAYAFDFPSDGVWAAKKKEGGVSAPFHSDNFRVVHDIFW</sequence>
<organism evidence="1 2">
    <name type="scientific">Micromonas commoda (strain RCC299 / NOUM17 / CCMP2709)</name>
    <name type="common">Picoplanktonic green alga</name>
    <dbReference type="NCBI Taxonomy" id="296587"/>
    <lineage>
        <taxon>Eukaryota</taxon>
        <taxon>Viridiplantae</taxon>
        <taxon>Chlorophyta</taxon>
        <taxon>Mamiellophyceae</taxon>
        <taxon>Mamiellales</taxon>
        <taxon>Mamiellaceae</taxon>
        <taxon>Micromonas</taxon>
    </lineage>
</organism>
<dbReference type="RefSeq" id="XP_002504363.1">
    <property type="nucleotide sequence ID" value="XM_002504317.1"/>
</dbReference>
<name>C1ECQ3_MICCC</name>
<dbReference type="KEGG" id="mis:MICPUN_61501"/>
<accession>C1ECQ3</accession>
<protein>
    <submittedName>
        <fullName evidence="1">Uncharacterized protein</fullName>
    </submittedName>
</protein>
<dbReference type="EMBL" id="CP001329">
    <property type="protein sequence ID" value="ACO65621.1"/>
    <property type="molecule type" value="Genomic_DNA"/>
</dbReference>
<evidence type="ECO:0000313" key="1">
    <source>
        <dbReference type="EMBL" id="ACO65621.1"/>
    </source>
</evidence>
<proteinExistence type="predicted"/>
<dbReference type="GeneID" id="8246552"/>
<dbReference type="AlphaFoldDB" id="C1ECQ3"/>
<dbReference type="InParanoid" id="C1ECQ3"/>
<dbReference type="Proteomes" id="UP000002009">
    <property type="component" value="Chromosome 9"/>
</dbReference>
<reference evidence="1 2" key="1">
    <citation type="journal article" date="2009" name="Science">
        <title>Green evolution and dynamic adaptations revealed by genomes of the marine picoeukaryotes Micromonas.</title>
        <authorList>
            <person name="Worden A.Z."/>
            <person name="Lee J.H."/>
            <person name="Mock T."/>
            <person name="Rouze P."/>
            <person name="Simmons M.P."/>
            <person name="Aerts A.L."/>
            <person name="Allen A.E."/>
            <person name="Cuvelier M.L."/>
            <person name="Derelle E."/>
            <person name="Everett M.V."/>
            <person name="Foulon E."/>
            <person name="Grimwood J."/>
            <person name="Gundlach H."/>
            <person name="Henrissat B."/>
            <person name="Napoli C."/>
            <person name="McDonald S.M."/>
            <person name="Parker M.S."/>
            <person name="Rombauts S."/>
            <person name="Salamov A."/>
            <person name="Von Dassow P."/>
            <person name="Badger J.H."/>
            <person name="Coutinho P.M."/>
            <person name="Demir E."/>
            <person name="Dubchak I."/>
            <person name="Gentemann C."/>
            <person name="Eikrem W."/>
            <person name="Gready J.E."/>
            <person name="John U."/>
            <person name="Lanier W."/>
            <person name="Lindquist E.A."/>
            <person name="Lucas S."/>
            <person name="Mayer K.F."/>
            <person name="Moreau H."/>
            <person name="Not F."/>
            <person name="Otillar R."/>
            <person name="Panaud O."/>
            <person name="Pangilinan J."/>
            <person name="Paulsen I."/>
            <person name="Piegu B."/>
            <person name="Poliakov A."/>
            <person name="Robbens S."/>
            <person name="Schmutz J."/>
            <person name="Toulza E."/>
            <person name="Wyss T."/>
            <person name="Zelensky A."/>
            <person name="Zhou K."/>
            <person name="Armbrust E.V."/>
            <person name="Bhattacharya D."/>
            <person name="Goodenough U.W."/>
            <person name="Van de Peer Y."/>
            <person name="Grigoriev I.V."/>
        </authorList>
    </citation>
    <scope>NUCLEOTIDE SEQUENCE [LARGE SCALE GENOMIC DNA]</scope>
    <source>
        <strain evidence="2">RCC299 / NOUM17</strain>
    </source>
</reference>
<gene>
    <name evidence="1" type="ORF">MICPUN_61501</name>
</gene>